<organism evidence="9 10">
    <name type="scientific">Cloacibacillus porcorum</name>
    <dbReference type="NCBI Taxonomy" id="1197717"/>
    <lineage>
        <taxon>Bacteria</taxon>
        <taxon>Thermotogati</taxon>
        <taxon>Synergistota</taxon>
        <taxon>Synergistia</taxon>
        <taxon>Synergistales</taxon>
        <taxon>Synergistaceae</taxon>
        <taxon>Cloacibacillus</taxon>
    </lineage>
</organism>
<dbReference type="STRING" id="1197717.BED41_04385"/>
<dbReference type="InterPro" id="IPR010964">
    <property type="entry name" value="M20A_pepV-rel"/>
</dbReference>
<proteinExistence type="inferred from homology"/>
<dbReference type="KEGG" id="cpor:BED41_04385"/>
<keyword evidence="8" id="KW-0482">Metalloprotease</keyword>
<dbReference type="GO" id="GO:0016805">
    <property type="term" value="F:dipeptidase activity"/>
    <property type="evidence" value="ECO:0007669"/>
    <property type="project" value="UniProtKB-KW"/>
</dbReference>
<dbReference type="AlphaFoldDB" id="A0A1B2I370"/>
<sequence>MNERLDRIVKSYLPRLVQSVCESVRIPSLYTEDASGFPYGIEIARAADHAMACARQLDFKVTDLDGKICWADYGDGEETVAVMGHLDVVAPGEGWDFEPFCGCVKNGAILGRGTQDDKGPLFSSLYALKAVADLGIPLSKRVRIIFGMDEESGKMRDVEAYLKSERPPLYAFTPDGAYPVVNTEKGTIKFTSTAVFETAPVKGISLAKICGGESIGSVPARAEAVLKGEIQALERTASAVAAEAKRNGWKTKIAASGDHLTITVHGKAAHATLPELGENAVGRLLILLSATEINGGAGKFVRFLADKIGVEADGCSLGIKASHAHCGALTVNMAKISGDEHSITVTCGIYIPAETISFDSVCETLEQSFSFAGGSFEPFAKTAPLYYSPEHPLIKTLQRGYHNATGKEPYLVSMCGGTYSKRMPNMVPYGATFENEDDRAHGANERLLITNLMESTRLMAYAILEMAK</sequence>
<dbReference type="GO" id="GO:0008270">
    <property type="term" value="F:zinc ion binding"/>
    <property type="evidence" value="ECO:0007669"/>
    <property type="project" value="InterPro"/>
</dbReference>
<accession>A0A1B2I370</accession>
<keyword evidence="4" id="KW-0479">Metal-binding</keyword>
<evidence type="ECO:0000256" key="3">
    <source>
        <dbReference type="ARBA" id="ARBA00022670"/>
    </source>
</evidence>
<dbReference type="Gene3D" id="3.40.630.10">
    <property type="entry name" value="Zn peptidases"/>
    <property type="match status" value="1"/>
</dbReference>
<reference evidence="9" key="1">
    <citation type="submission" date="2016-08" db="EMBL/GenBank/DDBJ databases">
        <title>Complete genome of Cloacibacillus porcorum.</title>
        <authorList>
            <person name="Looft T."/>
            <person name="Bayles D.O."/>
            <person name="Alt D.P."/>
        </authorList>
    </citation>
    <scope>NUCLEOTIDE SEQUENCE [LARGE SCALE GENOMIC DNA]</scope>
    <source>
        <strain evidence="9">CL-84</strain>
    </source>
</reference>
<dbReference type="PANTHER" id="PTHR43808">
    <property type="entry name" value="ACETYLORNITHINE DEACETYLASE"/>
    <property type="match status" value="1"/>
</dbReference>
<gene>
    <name evidence="9" type="ORF">BED41_04385</name>
</gene>
<dbReference type="GO" id="GO:0008237">
    <property type="term" value="F:metallopeptidase activity"/>
    <property type="evidence" value="ECO:0007669"/>
    <property type="project" value="UniProtKB-KW"/>
</dbReference>
<dbReference type="Pfam" id="PF01546">
    <property type="entry name" value="Peptidase_M20"/>
    <property type="match status" value="1"/>
</dbReference>
<evidence type="ECO:0000256" key="4">
    <source>
        <dbReference type="ARBA" id="ARBA00022723"/>
    </source>
</evidence>
<comment type="similarity">
    <text evidence="2">Belongs to the peptidase M20A family.</text>
</comment>
<dbReference type="InterPro" id="IPR001261">
    <property type="entry name" value="ArgE/DapE_CS"/>
</dbReference>
<keyword evidence="7" id="KW-0224">Dipeptidase</keyword>
<evidence type="ECO:0000256" key="1">
    <source>
        <dbReference type="ARBA" id="ARBA00001947"/>
    </source>
</evidence>
<keyword evidence="10" id="KW-1185">Reference proteome</keyword>
<evidence type="ECO:0000313" key="9">
    <source>
        <dbReference type="EMBL" id="ANZ44392.1"/>
    </source>
</evidence>
<dbReference type="PROSITE" id="PS00758">
    <property type="entry name" value="ARGE_DAPE_CPG2_1"/>
    <property type="match status" value="1"/>
</dbReference>
<evidence type="ECO:0000256" key="2">
    <source>
        <dbReference type="ARBA" id="ARBA00006247"/>
    </source>
</evidence>
<keyword evidence="6" id="KW-0862">Zinc</keyword>
<dbReference type="GO" id="GO:0008777">
    <property type="term" value="F:acetylornithine deacetylase activity"/>
    <property type="evidence" value="ECO:0007669"/>
    <property type="project" value="TreeGrafter"/>
</dbReference>
<comment type="cofactor">
    <cofactor evidence="1">
        <name>Zn(2+)</name>
        <dbReference type="ChEBI" id="CHEBI:29105"/>
    </cofactor>
</comment>
<dbReference type="SUPFAM" id="SSF55031">
    <property type="entry name" value="Bacterial exopeptidase dimerisation domain"/>
    <property type="match status" value="1"/>
</dbReference>
<keyword evidence="5" id="KW-0378">Hydrolase</keyword>
<dbReference type="EMBL" id="CP016757">
    <property type="protein sequence ID" value="ANZ44392.1"/>
    <property type="molecule type" value="Genomic_DNA"/>
</dbReference>
<dbReference type="Gene3D" id="3.30.70.360">
    <property type="match status" value="2"/>
</dbReference>
<protein>
    <recommendedName>
        <fullName evidence="11">Dipeptidase PepV</fullName>
    </recommendedName>
</protein>
<dbReference type="InterPro" id="IPR002933">
    <property type="entry name" value="Peptidase_M20"/>
</dbReference>
<evidence type="ECO:0000256" key="7">
    <source>
        <dbReference type="ARBA" id="ARBA00022997"/>
    </source>
</evidence>
<dbReference type="SUPFAM" id="SSF53187">
    <property type="entry name" value="Zn-dependent exopeptidases"/>
    <property type="match status" value="1"/>
</dbReference>
<dbReference type="GO" id="GO:0006526">
    <property type="term" value="P:L-arginine biosynthetic process"/>
    <property type="evidence" value="ECO:0007669"/>
    <property type="project" value="TreeGrafter"/>
</dbReference>
<dbReference type="Proteomes" id="UP000093044">
    <property type="component" value="Chromosome"/>
</dbReference>
<dbReference type="PANTHER" id="PTHR43808:SF31">
    <property type="entry name" value="N-ACETYL-L-CITRULLINE DEACETYLASE"/>
    <property type="match status" value="1"/>
</dbReference>
<dbReference type="GeneID" id="83057092"/>
<evidence type="ECO:0000313" key="10">
    <source>
        <dbReference type="Proteomes" id="UP000093044"/>
    </source>
</evidence>
<evidence type="ECO:0000256" key="6">
    <source>
        <dbReference type="ARBA" id="ARBA00022833"/>
    </source>
</evidence>
<dbReference type="RefSeq" id="WP_066743480.1">
    <property type="nucleotide sequence ID" value="NZ_CAUFKJ010000028.1"/>
</dbReference>
<evidence type="ECO:0000256" key="5">
    <source>
        <dbReference type="ARBA" id="ARBA00022801"/>
    </source>
</evidence>
<keyword evidence="3" id="KW-0645">Protease</keyword>
<dbReference type="NCBIfam" id="TIGR01887">
    <property type="entry name" value="dipeptidaselike"/>
    <property type="match status" value="1"/>
</dbReference>
<dbReference type="InterPro" id="IPR036264">
    <property type="entry name" value="Bact_exopeptidase_dim_dom"/>
</dbReference>
<dbReference type="OrthoDB" id="9761532at2"/>
<evidence type="ECO:0008006" key="11">
    <source>
        <dbReference type="Google" id="ProtNLM"/>
    </source>
</evidence>
<dbReference type="GO" id="GO:0006508">
    <property type="term" value="P:proteolysis"/>
    <property type="evidence" value="ECO:0007669"/>
    <property type="project" value="UniProtKB-KW"/>
</dbReference>
<name>A0A1B2I370_9BACT</name>
<evidence type="ECO:0000256" key="8">
    <source>
        <dbReference type="ARBA" id="ARBA00023049"/>
    </source>
</evidence>
<dbReference type="InterPro" id="IPR050072">
    <property type="entry name" value="Peptidase_M20A"/>
</dbReference>